<keyword evidence="7" id="KW-0547">Nucleotide-binding</keyword>
<dbReference type="InterPro" id="IPR027417">
    <property type="entry name" value="P-loop_NTPase"/>
</dbReference>
<evidence type="ECO:0000256" key="15">
    <source>
        <dbReference type="SAM" id="Phobius"/>
    </source>
</evidence>
<keyword evidence="10 15" id="KW-1133">Transmembrane helix</keyword>
<proteinExistence type="inferred from homology"/>
<evidence type="ECO:0000256" key="3">
    <source>
        <dbReference type="ARBA" id="ARBA00022475"/>
    </source>
</evidence>
<organism evidence="19 20">
    <name type="scientific">Spongiibacter nanhainus</name>
    <dbReference type="NCBI Taxonomy" id="2794344"/>
    <lineage>
        <taxon>Bacteria</taxon>
        <taxon>Pseudomonadati</taxon>
        <taxon>Pseudomonadota</taxon>
        <taxon>Gammaproteobacteria</taxon>
        <taxon>Cellvibrionales</taxon>
        <taxon>Spongiibacteraceae</taxon>
        <taxon>Spongiibacter</taxon>
    </lineage>
</organism>
<keyword evidence="8 19" id="KW-0418">Kinase</keyword>
<evidence type="ECO:0000256" key="13">
    <source>
        <dbReference type="ARBA" id="ARBA00053015"/>
    </source>
</evidence>
<gene>
    <name evidence="19" type="ORF">I6N98_06145</name>
</gene>
<keyword evidence="5 19" id="KW-0808">Transferase</keyword>
<evidence type="ECO:0000259" key="17">
    <source>
        <dbReference type="Pfam" id="PF13614"/>
    </source>
</evidence>
<evidence type="ECO:0000256" key="6">
    <source>
        <dbReference type="ARBA" id="ARBA00022692"/>
    </source>
</evidence>
<dbReference type="InterPro" id="IPR025669">
    <property type="entry name" value="AAA_dom"/>
</dbReference>
<reference evidence="19 20" key="1">
    <citation type="submission" date="2020-12" db="EMBL/GenBank/DDBJ databases">
        <authorList>
            <person name="Shan Y."/>
        </authorList>
    </citation>
    <scope>NUCLEOTIDE SEQUENCE [LARGE SCALE GENOMIC DNA]</scope>
    <source>
        <strain evidence="20">csc3.9</strain>
    </source>
</reference>
<evidence type="ECO:0000256" key="9">
    <source>
        <dbReference type="ARBA" id="ARBA00022840"/>
    </source>
</evidence>
<accession>A0A7T4UR43</accession>
<dbReference type="RefSeq" id="WP_198570912.1">
    <property type="nucleotide sequence ID" value="NZ_CP066167.1"/>
</dbReference>
<dbReference type="GO" id="GO:0004715">
    <property type="term" value="F:non-membrane spanning protein tyrosine kinase activity"/>
    <property type="evidence" value="ECO:0007669"/>
    <property type="project" value="UniProtKB-EC"/>
</dbReference>
<evidence type="ECO:0000259" key="18">
    <source>
        <dbReference type="Pfam" id="PF13807"/>
    </source>
</evidence>
<evidence type="ECO:0000313" key="20">
    <source>
        <dbReference type="Proteomes" id="UP000596063"/>
    </source>
</evidence>
<evidence type="ECO:0000313" key="19">
    <source>
        <dbReference type="EMBL" id="QQD19428.1"/>
    </source>
</evidence>
<dbReference type="CDD" id="cd05387">
    <property type="entry name" value="BY-kinase"/>
    <property type="match status" value="1"/>
</dbReference>
<dbReference type="GO" id="GO:0005524">
    <property type="term" value="F:ATP binding"/>
    <property type="evidence" value="ECO:0007669"/>
    <property type="project" value="UniProtKB-KW"/>
</dbReference>
<keyword evidence="3" id="KW-1003">Cell membrane</keyword>
<dbReference type="PANTHER" id="PTHR32309:SF32">
    <property type="entry name" value="TYROSINE-PROTEIN KINASE ETK-RELATED"/>
    <property type="match status" value="1"/>
</dbReference>
<dbReference type="NCBIfam" id="TIGR01007">
    <property type="entry name" value="eps_fam"/>
    <property type="match status" value="1"/>
</dbReference>
<feature type="transmembrane region" description="Helical" evidence="15">
    <location>
        <begin position="35"/>
        <end position="54"/>
    </location>
</feature>
<feature type="domain" description="Polysaccharide chain length determinant N-terminal" evidence="16">
    <location>
        <begin position="19"/>
        <end position="110"/>
    </location>
</feature>
<dbReference type="Pfam" id="PF13614">
    <property type="entry name" value="AAA_31"/>
    <property type="match status" value="1"/>
</dbReference>
<dbReference type="Pfam" id="PF02706">
    <property type="entry name" value="Wzz"/>
    <property type="match status" value="1"/>
</dbReference>
<evidence type="ECO:0000256" key="2">
    <source>
        <dbReference type="ARBA" id="ARBA00008883"/>
    </source>
</evidence>
<keyword evidence="12" id="KW-0829">Tyrosine-protein kinase</keyword>
<evidence type="ECO:0000256" key="12">
    <source>
        <dbReference type="ARBA" id="ARBA00023137"/>
    </source>
</evidence>
<dbReference type="GO" id="GO:0005886">
    <property type="term" value="C:plasma membrane"/>
    <property type="evidence" value="ECO:0007669"/>
    <property type="project" value="UniProtKB-SubCell"/>
</dbReference>
<dbReference type="FunFam" id="3.40.50.300:FF:000527">
    <property type="entry name" value="Tyrosine-protein kinase etk"/>
    <property type="match status" value="1"/>
</dbReference>
<name>A0A7T4UR43_9GAMM</name>
<keyword evidence="20" id="KW-1185">Reference proteome</keyword>
<comment type="subcellular location">
    <subcellularLocation>
        <location evidence="1">Cell inner membrane</location>
        <topology evidence="1">Multi-pass membrane protein</topology>
    </subcellularLocation>
</comment>
<evidence type="ECO:0000256" key="14">
    <source>
        <dbReference type="SAM" id="Coils"/>
    </source>
</evidence>
<comment type="catalytic activity">
    <reaction evidence="13">
        <text>L-tyrosyl-[protein] + ATP = O-phospho-L-tyrosyl-[protein] + ADP + H(+)</text>
        <dbReference type="Rhea" id="RHEA:10596"/>
        <dbReference type="Rhea" id="RHEA-COMP:10136"/>
        <dbReference type="Rhea" id="RHEA-COMP:20101"/>
        <dbReference type="ChEBI" id="CHEBI:15378"/>
        <dbReference type="ChEBI" id="CHEBI:30616"/>
        <dbReference type="ChEBI" id="CHEBI:46858"/>
        <dbReference type="ChEBI" id="CHEBI:61978"/>
        <dbReference type="ChEBI" id="CHEBI:456216"/>
    </reaction>
</comment>
<evidence type="ECO:0000256" key="4">
    <source>
        <dbReference type="ARBA" id="ARBA00022519"/>
    </source>
</evidence>
<dbReference type="Proteomes" id="UP000596063">
    <property type="component" value="Chromosome"/>
</dbReference>
<dbReference type="PANTHER" id="PTHR32309">
    <property type="entry name" value="TYROSINE-PROTEIN KINASE"/>
    <property type="match status" value="1"/>
</dbReference>
<dbReference type="SUPFAM" id="SSF52540">
    <property type="entry name" value="P-loop containing nucleoside triphosphate hydrolases"/>
    <property type="match status" value="1"/>
</dbReference>
<evidence type="ECO:0000256" key="1">
    <source>
        <dbReference type="ARBA" id="ARBA00004429"/>
    </source>
</evidence>
<dbReference type="Pfam" id="PF23607">
    <property type="entry name" value="WZC_N"/>
    <property type="match status" value="1"/>
</dbReference>
<evidence type="ECO:0000256" key="11">
    <source>
        <dbReference type="ARBA" id="ARBA00023136"/>
    </source>
</evidence>
<protein>
    <submittedName>
        <fullName evidence="19">Polysaccharide biosynthesis tyrosine autokinase</fullName>
        <ecNumber evidence="19">2.7.10.2</ecNumber>
    </submittedName>
</protein>
<evidence type="ECO:0000256" key="7">
    <source>
        <dbReference type="ARBA" id="ARBA00022741"/>
    </source>
</evidence>
<dbReference type="EC" id="2.7.10.2" evidence="19"/>
<keyword evidence="14" id="KW-0175">Coiled coil</keyword>
<feature type="coiled-coil region" evidence="14">
    <location>
        <begin position="298"/>
        <end position="404"/>
    </location>
</feature>
<dbReference type="InterPro" id="IPR005702">
    <property type="entry name" value="Wzc-like_C"/>
</dbReference>
<feature type="domain" description="Tyrosine-protein kinase G-rich" evidence="18">
    <location>
        <begin position="410"/>
        <end position="492"/>
    </location>
</feature>
<evidence type="ECO:0000256" key="10">
    <source>
        <dbReference type="ARBA" id="ARBA00022989"/>
    </source>
</evidence>
<comment type="similarity">
    <text evidence="2">Belongs to the etk/wzc family.</text>
</comment>
<sequence>MSENSVSPSQRPTQGIQDDEIDLLALIGSLLERKFTIIGITALFCILGVAYALIATPIYRADAIVQVEEKKASLPGMDDLSEALGGESGSNTEIELIKSRRVVSTAVDKLRLDIVVEPVYFPIVGEAVARRNGDTLPDDEVGGLAGYLRSTWGILLRLPLSRFEGQEGIRFAWGGERIDIQRLVVPQYAIGSTLTLIAGKEGNYSLYGPGDELILRGQVGRTAKKDGYEIYLEQLVAKSGTLFTVVKKKYLGTVISYQRALSVSERGKDSGILSLTYEHKDPQLAERFLEVVSEAYVRQNVERQSAEAAKSLEFLRSQLPGLKKDLEEAERKLNDYQVEAGSVNITAEAEVLLNQVVEIESKIAELQLEKSEIDRRFTTDHPQYIAWQEQMAELKSRKADLDKRVRNLPQTQQDVLSLRRDLEVGTEIYTQMLNNIQELDIVRAGTVGNVRIVDEAVVNTQDPVKPKKALIVVIATLLGGFIGVAYVLIRNALNRGVENSDDIEALGLPVYASIPESDNQRKFDSRARSRHLHHPEGLLTWNDPTDIAVESLRSLRTSLHFAMLEAKNNVIVVSGPSPGVGKSFITGNLAAVIAQTGQRVLVMDTDLRRGYLHKMFDVDGKVGLSDILGKRAEVSEAIQQTRVSNLHVLPRGKAPPNPSELLMREEFTELMEQLNNEFDLVLVDTPPIMAVTDATIVAQHAGVSMLVVRFGKNPVKEVDLCRRRCEQNGINIKGVILNAVERRGGVYGYRYGYHYYHYEYKPEGK</sequence>
<evidence type="ECO:0000259" key="16">
    <source>
        <dbReference type="Pfam" id="PF02706"/>
    </source>
</evidence>
<evidence type="ECO:0000256" key="8">
    <source>
        <dbReference type="ARBA" id="ARBA00022777"/>
    </source>
</evidence>
<keyword evidence="11 15" id="KW-0472">Membrane</keyword>
<dbReference type="InterPro" id="IPR032807">
    <property type="entry name" value="GNVR"/>
</dbReference>
<evidence type="ECO:0000256" key="5">
    <source>
        <dbReference type="ARBA" id="ARBA00022679"/>
    </source>
</evidence>
<dbReference type="GO" id="GO:0042802">
    <property type="term" value="F:identical protein binding"/>
    <property type="evidence" value="ECO:0007669"/>
    <property type="project" value="UniProtKB-ARBA"/>
</dbReference>
<feature type="transmembrane region" description="Helical" evidence="15">
    <location>
        <begin position="469"/>
        <end position="489"/>
    </location>
</feature>
<dbReference type="InterPro" id="IPR003856">
    <property type="entry name" value="LPS_length_determ_N"/>
</dbReference>
<dbReference type="Pfam" id="PF13807">
    <property type="entry name" value="GNVR"/>
    <property type="match status" value="1"/>
</dbReference>
<keyword evidence="6 15" id="KW-0812">Transmembrane</keyword>
<feature type="domain" description="AAA" evidence="17">
    <location>
        <begin position="570"/>
        <end position="695"/>
    </location>
</feature>
<dbReference type="KEGG" id="snan:I6N98_06145"/>
<dbReference type="AlphaFoldDB" id="A0A7T4UR43"/>
<dbReference type="EMBL" id="CP066167">
    <property type="protein sequence ID" value="QQD19428.1"/>
    <property type="molecule type" value="Genomic_DNA"/>
</dbReference>
<dbReference type="InterPro" id="IPR050445">
    <property type="entry name" value="Bact_polysacc_biosynth/exp"/>
</dbReference>
<keyword evidence="9" id="KW-0067">ATP-binding</keyword>
<keyword evidence="4" id="KW-0997">Cell inner membrane</keyword>
<dbReference type="Gene3D" id="3.40.50.300">
    <property type="entry name" value="P-loop containing nucleotide triphosphate hydrolases"/>
    <property type="match status" value="1"/>
</dbReference>